<name>A0A840NE60_9BRAD</name>
<gene>
    <name evidence="2" type="ORF">HNQ36_004987</name>
</gene>
<accession>A0A840NE60</accession>
<dbReference type="AlphaFoldDB" id="A0A840NE60"/>
<sequence length="130" mass="13296">MSKTTMRLSRTILALVTALSVAMLPMAGAAISGSMAHGLAEVASQEMAAVASDVPEALDDCCADQTKANPCDQPSDQCPLAFCASQSGAMADIASFPFDFPIVAGNPLPIPVDQVVALHSGSPPFPPPRV</sequence>
<dbReference type="EMBL" id="JACHIJ010000010">
    <property type="protein sequence ID" value="MBB5054976.1"/>
    <property type="molecule type" value="Genomic_DNA"/>
</dbReference>
<feature type="chain" id="PRO_5032690510" description="CopL family metal-binding regulatory protein" evidence="1">
    <location>
        <begin position="30"/>
        <end position="130"/>
    </location>
</feature>
<feature type="signal peptide" evidence="1">
    <location>
        <begin position="1"/>
        <end position="29"/>
    </location>
</feature>
<evidence type="ECO:0000256" key="1">
    <source>
        <dbReference type="SAM" id="SignalP"/>
    </source>
</evidence>
<comment type="caution">
    <text evidence="2">The sequence shown here is derived from an EMBL/GenBank/DDBJ whole genome shotgun (WGS) entry which is preliminary data.</text>
</comment>
<keyword evidence="1" id="KW-0732">Signal</keyword>
<evidence type="ECO:0000313" key="2">
    <source>
        <dbReference type="EMBL" id="MBB5054976.1"/>
    </source>
</evidence>
<protein>
    <recommendedName>
        <fullName evidence="4">CopL family metal-binding regulatory protein</fullName>
    </recommendedName>
</protein>
<reference evidence="2 3" key="1">
    <citation type="submission" date="2020-08" db="EMBL/GenBank/DDBJ databases">
        <title>Genomic Encyclopedia of Type Strains, Phase IV (KMG-IV): sequencing the most valuable type-strain genomes for metagenomic binning, comparative biology and taxonomic classification.</title>
        <authorList>
            <person name="Goeker M."/>
        </authorList>
    </citation>
    <scope>NUCLEOTIDE SEQUENCE [LARGE SCALE GENOMIC DNA]</scope>
    <source>
        <strain evidence="2 3">DSM 17498</strain>
    </source>
</reference>
<evidence type="ECO:0000313" key="3">
    <source>
        <dbReference type="Proteomes" id="UP000521227"/>
    </source>
</evidence>
<evidence type="ECO:0008006" key="4">
    <source>
        <dbReference type="Google" id="ProtNLM"/>
    </source>
</evidence>
<proteinExistence type="predicted"/>
<organism evidence="2 3">
    <name type="scientific">Afipia massiliensis</name>
    <dbReference type="NCBI Taxonomy" id="211460"/>
    <lineage>
        <taxon>Bacteria</taxon>
        <taxon>Pseudomonadati</taxon>
        <taxon>Pseudomonadota</taxon>
        <taxon>Alphaproteobacteria</taxon>
        <taxon>Hyphomicrobiales</taxon>
        <taxon>Nitrobacteraceae</taxon>
        <taxon>Afipia</taxon>
    </lineage>
</organism>
<dbReference type="Proteomes" id="UP000521227">
    <property type="component" value="Unassembled WGS sequence"/>
</dbReference>
<dbReference type="RefSeq" id="WP_184090107.1">
    <property type="nucleotide sequence ID" value="NZ_JACHIJ010000010.1"/>
</dbReference>